<dbReference type="OrthoDB" id="3345971at2759"/>
<evidence type="ECO:0008006" key="4">
    <source>
        <dbReference type="Google" id="ProtNLM"/>
    </source>
</evidence>
<dbReference type="Proteomes" id="UP000245771">
    <property type="component" value="Unassembled WGS sequence"/>
</dbReference>
<evidence type="ECO:0000313" key="3">
    <source>
        <dbReference type="Proteomes" id="UP000245771"/>
    </source>
</evidence>
<evidence type="ECO:0000256" key="1">
    <source>
        <dbReference type="SAM" id="MobiDB-lite"/>
    </source>
</evidence>
<name>A0A316VJT9_9BASI</name>
<proteinExistence type="predicted"/>
<accession>A0A316VJT9</accession>
<keyword evidence="3" id="KW-1185">Reference proteome</keyword>
<feature type="compositionally biased region" description="Low complexity" evidence="1">
    <location>
        <begin position="82"/>
        <end position="104"/>
    </location>
</feature>
<dbReference type="STRING" id="1280837.A0A316VJT9"/>
<sequence>MTTSLMPTPAPPPYASNTNDASLIAHPQTDRHSSGTGMFSILPPCYTLAEEQIVPQTRPVPGQSNSSTVSRNISTMMRRDTSSSTGQSSDSQETKTSSSSGLSSLNGLFSKKNIELTMSLSDNLVFVYPNRPNATQAGMETTSPGDEATTESEKPPFIVVNLTLTIPENAAIPPNGIESLQVELMANESLGFPDAPFEYNTLSHIKKKVEEVHDIKLEQGQTYNFQTLLEIPHDVTPYDMSRYGRVLPRIRAKLKWSSCGAKSRFIFGSLRDLTAEQDVWIVSVPRTSNILDYARTHQTAIEDLGPFVIHVRTHHLTVGGYMRMGLSIPAPAANVQIEKVQLFLVQTTKLISRGKSRYTKECKPDKIPFMSIEKEELKRCIRQEEEGSQQEGSPLVGNWVARIPTDQRARPSTLQGSKDASLRVSHQLEVRIIFRKSTETKSPGQEVLPATIYSASWPLTLASCACKWRSLKLPMYSECEPLSDEVARAAAADWQDKHLRMGKKKHVDGFDPSLCSCGIPLDELLRYECEQDNAQQSSTIRLMREEIEAATLSPSVRSPDQSSTQDAFDEFNAESQQIAHHRQTCGYAHMEQEERTRLQLEQKARQEYR</sequence>
<dbReference type="AlphaFoldDB" id="A0A316VJT9"/>
<feature type="region of interest" description="Disordered" evidence="1">
    <location>
        <begin position="1"/>
        <end position="21"/>
    </location>
</feature>
<dbReference type="EMBL" id="KZ819603">
    <property type="protein sequence ID" value="PWN36291.1"/>
    <property type="molecule type" value="Genomic_DNA"/>
</dbReference>
<feature type="region of interest" description="Disordered" evidence="1">
    <location>
        <begin position="55"/>
        <end position="104"/>
    </location>
</feature>
<organism evidence="2 3">
    <name type="scientific">Meira miltonrushii</name>
    <dbReference type="NCBI Taxonomy" id="1280837"/>
    <lineage>
        <taxon>Eukaryota</taxon>
        <taxon>Fungi</taxon>
        <taxon>Dikarya</taxon>
        <taxon>Basidiomycota</taxon>
        <taxon>Ustilaginomycotina</taxon>
        <taxon>Exobasidiomycetes</taxon>
        <taxon>Exobasidiales</taxon>
        <taxon>Brachybasidiaceae</taxon>
        <taxon>Meira</taxon>
    </lineage>
</organism>
<gene>
    <name evidence="2" type="ORF">FA14DRAFT_53831</name>
</gene>
<dbReference type="GeneID" id="37024270"/>
<feature type="compositionally biased region" description="Polar residues" evidence="1">
    <location>
        <begin position="62"/>
        <end position="73"/>
    </location>
</feature>
<dbReference type="RefSeq" id="XP_025356593.1">
    <property type="nucleotide sequence ID" value="XM_025502489.1"/>
</dbReference>
<reference evidence="2 3" key="1">
    <citation type="journal article" date="2018" name="Mol. Biol. Evol.">
        <title>Broad Genomic Sampling Reveals a Smut Pathogenic Ancestry of the Fungal Clade Ustilaginomycotina.</title>
        <authorList>
            <person name="Kijpornyongpan T."/>
            <person name="Mondo S.J."/>
            <person name="Barry K."/>
            <person name="Sandor L."/>
            <person name="Lee J."/>
            <person name="Lipzen A."/>
            <person name="Pangilinan J."/>
            <person name="LaButti K."/>
            <person name="Hainaut M."/>
            <person name="Henrissat B."/>
            <person name="Grigoriev I.V."/>
            <person name="Spatafora J.W."/>
            <person name="Aime M.C."/>
        </authorList>
    </citation>
    <scope>NUCLEOTIDE SEQUENCE [LARGE SCALE GENOMIC DNA]</scope>
    <source>
        <strain evidence="2 3">MCA 3882</strain>
    </source>
</reference>
<dbReference type="InParanoid" id="A0A316VJT9"/>
<protein>
    <recommendedName>
        <fullName evidence="4">Arrestin C-terminal-like domain-containing protein</fullName>
    </recommendedName>
</protein>
<evidence type="ECO:0000313" key="2">
    <source>
        <dbReference type="EMBL" id="PWN36291.1"/>
    </source>
</evidence>